<dbReference type="Gene3D" id="3.10.620.30">
    <property type="match status" value="1"/>
</dbReference>
<dbReference type="OrthoDB" id="8595007at2"/>
<name>A0A086AU38_FLAHY</name>
<dbReference type="Gene3D" id="2.60.40.3140">
    <property type="match status" value="1"/>
</dbReference>
<keyword evidence="1" id="KW-0732">Signal</keyword>
<dbReference type="RefSeq" id="WP_035617259.1">
    <property type="nucleotide sequence ID" value="NZ_JBEWQG010000016.1"/>
</dbReference>
<protein>
    <submittedName>
        <fullName evidence="4">DUF3857 domain-containing protein</fullName>
    </submittedName>
    <submittedName>
        <fullName evidence="3">Transglutaminase</fullName>
    </submittedName>
</protein>
<feature type="signal peptide" evidence="1">
    <location>
        <begin position="1"/>
        <end position="21"/>
    </location>
</feature>
<evidence type="ECO:0000313" key="3">
    <source>
        <dbReference type="EMBL" id="KFF20202.1"/>
    </source>
</evidence>
<evidence type="ECO:0000256" key="1">
    <source>
        <dbReference type="SAM" id="SignalP"/>
    </source>
</evidence>
<dbReference type="InterPro" id="IPR038765">
    <property type="entry name" value="Papain-like_cys_pep_sf"/>
</dbReference>
<evidence type="ECO:0000313" key="6">
    <source>
        <dbReference type="Proteomes" id="UP000198424"/>
    </source>
</evidence>
<dbReference type="STRING" id="991.IW20_00135"/>
<dbReference type="Gene3D" id="2.60.120.1130">
    <property type="match status" value="1"/>
</dbReference>
<reference evidence="3 5" key="1">
    <citation type="submission" date="2014-07" db="EMBL/GenBank/DDBJ databases">
        <title>Genome of Flavobacterium hydatis DSM 2063.</title>
        <authorList>
            <person name="Pipes S.E."/>
            <person name="Stropko S.J."/>
            <person name="Newman J.D."/>
        </authorList>
    </citation>
    <scope>NUCLEOTIDE SEQUENCE [LARGE SCALE GENOMIC DNA]</scope>
    <source>
        <strain evidence="3 5">DSM 2063</strain>
    </source>
</reference>
<evidence type="ECO:0000259" key="2">
    <source>
        <dbReference type="Pfam" id="PF12969"/>
    </source>
</evidence>
<dbReference type="eggNOG" id="COG1305">
    <property type="taxonomic scope" value="Bacteria"/>
</dbReference>
<feature type="chain" id="PRO_5001803389" evidence="1">
    <location>
        <begin position="22"/>
        <end position="635"/>
    </location>
</feature>
<dbReference type="SUPFAM" id="SSF54001">
    <property type="entry name" value="Cysteine proteinases"/>
    <property type="match status" value="1"/>
</dbReference>
<organism evidence="3 5">
    <name type="scientific">Flavobacterium hydatis</name>
    <name type="common">Cytophaga aquatilis</name>
    <dbReference type="NCBI Taxonomy" id="991"/>
    <lineage>
        <taxon>Bacteria</taxon>
        <taxon>Pseudomonadati</taxon>
        <taxon>Bacteroidota</taxon>
        <taxon>Flavobacteriia</taxon>
        <taxon>Flavobacteriales</taxon>
        <taxon>Flavobacteriaceae</taxon>
        <taxon>Flavobacterium</taxon>
    </lineage>
</organism>
<sequence>MKSIFCSLFFVLFTLSSTAQKGEYIAIGISDSLKENAEAVIRLNQIDIVIASQRSMKTKHKRVITVFNEKGLNAIDATEYYDKSVTVKNIEATVFDAFGKEIKKIRRKDFKDQSVISGGTLFSESRYIYLDYTPVQYPFTLVYESEVETSTTAFIPKWLPLDNYYTSVEKSILNVTYPNNLGFKKKELNFSGFDVKKTKDTDTQLSYVATNILAQKKEDHSPAFSNIFPCVMMGLENFHLEGVDGSATTWGAFGKWYADKILLGTIDLSDETKAKIKALVGTEKDPVKKAKIVYDYVQKKSRYVNIAIGIGGWKPMFANDVDRLGYGDCKALTNYTKALLEAVGVPSYNTILYGSPYKMDIDSDFVSMQGNHMILSIPNGDKYIWLECTSQDDPFGYQGTFTDDRDVLIIKPEGGVIVRTTIYDDKNNTQISKGNYTLSDEGNLSGAIAIVSGGSQYSKKMGVEKLQPTDKDAHYKNYWDNINNLKINKTVFLNDKENVKFTEDVQINASNYGVISGGKMMFVVDAFNQYTGSIKRIRNRKSPLEIQRGYFDTDEIEINLPAGFAIEFLPAGYEVKGKFGEYKTEIIKKENNKLLYKRSMLLNKGKYSSKEYDEYRLFMEQINRNDNAKIILTKN</sequence>
<comment type="caution">
    <text evidence="3">The sequence shown here is derived from an EMBL/GenBank/DDBJ whole genome shotgun (WGS) entry which is preliminary data.</text>
</comment>
<dbReference type="Pfam" id="PF12969">
    <property type="entry name" value="DUF3857"/>
    <property type="match status" value="1"/>
</dbReference>
<proteinExistence type="predicted"/>
<dbReference type="EMBL" id="MUGY01000001">
    <property type="protein sequence ID" value="OXA98506.1"/>
    <property type="molecule type" value="Genomic_DNA"/>
</dbReference>
<dbReference type="Proteomes" id="UP000028712">
    <property type="component" value="Unassembled WGS sequence"/>
</dbReference>
<feature type="domain" description="DUF3857" evidence="2">
    <location>
        <begin position="55"/>
        <end position="209"/>
    </location>
</feature>
<dbReference type="Proteomes" id="UP000198424">
    <property type="component" value="Unassembled WGS sequence"/>
</dbReference>
<gene>
    <name evidence="4" type="ORF">B0A62_01515</name>
    <name evidence="3" type="ORF">IW20_00135</name>
</gene>
<dbReference type="EMBL" id="JPRM01000001">
    <property type="protein sequence ID" value="KFF20202.1"/>
    <property type="molecule type" value="Genomic_DNA"/>
</dbReference>
<keyword evidence="6" id="KW-1185">Reference proteome</keyword>
<reference evidence="4 6" key="2">
    <citation type="submission" date="2016-11" db="EMBL/GenBank/DDBJ databases">
        <title>Whole genomes of Flavobacteriaceae.</title>
        <authorList>
            <person name="Stine C."/>
            <person name="Li C."/>
            <person name="Tadesse D."/>
        </authorList>
    </citation>
    <scope>NUCLEOTIDE SEQUENCE [LARGE SCALE GENOMIC DNA]</scope>
    <source>
        <strain evidence="4 6">ATCC 29551</strain>
    </source>
</reference>
<dbReference type="AlphaFoldDB" id="A0A086AU38"/>
<dbReference type="InterPro" id="IPR024618">
    <property type="entry name" value="DUF3857"/>
</dbReference>
<evidence type="ECO:0000313" key="5">
    <source>
        <dbReference type="Proteomes" id="UP000028712"/>
    </source>
</evidence>
<accession>A0A086AU38</accession>
<evidence type="ECO:0000313" key="4">
    <source>
        <dbReference type="EMBL" id="OXA98506.1"/>
    </source>
</evidence>